<dbReference type="AlphaFoldDB" id="I3C9H2"/>
<gene>
    <name evidence="4" type="ORF">JoomaDRAFT_3320</name>
</gene>
<keyword evidence="5" id="KW-1185">Reference proteome</keyword>
<dbReference type="Pfam" id="PF00581">
    <property type="entry name" value="Rhodanese"/>
    <property type="match status" value="2"/>
</dbReference>
<dbReference type="eggNOG" id="COG2897">
    <property type="taxonomic scope" value="Bacteria"/>
</dbReference>
<feature type="domain" description="Rhodanese" evidence="3">
    <location>
        <begin position="16"/>
        <end position="129"/>
    </location>
</feature>
<feature type="domain" description="Rhodanese" evidence="3">
    <location>
        <begin position="161"/>
        <end position="270"/>
    </location>
</feature>
<dbReference type="InterPro" id="IPR045078">
    <property type="entry name" value="TST/MPST-like"/>
</dbReference>
<dbReference type="Gene3D" id="3.40.250.10">
    <property type="entry name" value="Rhodanese-like domain"/>
    <property type="match status" value="2"/>
</dbReference>
<evidence type="ECO:0000256" key="1">
    <source>
        <dbReference type="ARBA" id="ARBA00022679"/>
    </source>
</evidence>
<dbReference type="SMART" id="SM00450">
    <property type="entry name" value="RHOD"/>
    <property type="match status" value="2"/>
</dbReference>
<reference evidence="4 5" key="1">
    <citation type="submission" date="2012-02" db="EMBL/GenBank/DDBJ databases">
        <title>Improved High-Quality Draft genome of Joostella marina DSM 19592.</title>
        <authorList>
            <consortium name="US DOE Joint Genome Institute (JGI-PGF)"/>
            <person name="Lucas S."/>
            <person name="Copeland A."/>
            <person name="Lapidus A."/>
            <person name="Bruce D."/>
            <person name="Goodwin L."/>
            <person name="Pitluck S."/>
            <person name="Peters L."/>
            <person name="Chertkov O."/>
            <person name="Ovchinnikova G."/>
            <person name="Kyrpides N."/>
            <person name="Mavromatis K."/>
            <person name="Detter J.C."/>
            <person name="Han C."/>
            <person name="Land M."/>
            <person name="Hauser L."/>
            <person name="Markowitz V."/>
            <person name="Cheng J.-F."/>
            <person name="Hugenholtz P."/>
            <person name="Woyke T."/>
            <person name="Wu D."/>
            <person name="Tindall B."/>
            <person name="Brambilla E."/>
            <person name="Klenk H.-P."/>
            <person name="Eisen J.A."/>
        </authorList>
    </citation>
    <scope>NUCLEOTIDE SEQUENCE [LARGE SCALE GENOMIC DNA]</scope>
    <source>
        <strain evidence="4 5">DSM 19592</strain>
    </source>
</reference>
<name>I3C9H2_9FLAO</name>
<keyword evidence="2" id="KW-0677">Repeat</keyword>
<sequence>MSKNIVSTTWLAKRIDNPNLIILDATFPSKVPMELEGKCIKNAQYFDLKNDFSNPEARFPNTFPSIEKFEKGCRKLGIHKNSDIIVYDIDGIYTSPRVWWMLKTIGFDNVYVLNGGLTKWIADGFEVINNYKTDVATSNFKVDFLKTDALRSYLFIKKHISSEKIITIDARSKGRFNNTEDDPRKELKSGAIPNSINIPYSEILKNGCFKSEAELEVVFKRISAINPSELVFSCGSGITACIVLLASEGIINCKKSIYDGSWTEWATLEGHLK</sequence>
<dbReference type="HOGENOM" id="CLU_031618_3_0_10"/>
<keyword evidence="1 4" id="KW-0808">Transferase</keyword>
<evidence type="ECO:0000313" key="4">
    <source>
        <dbReference type="EMBL" id="EIJ40265.1"/>
    </source>
</evidence>
<dbReference type="GO" id="GO:0004792">
    <property type="term" value="F:thiosulfate-cyanide sulfurtransferase activity"/>
    <property type="evidence" value="ECO:0007669"/>
    <property type="project" value="TreeGrafter"/>
</dbReference>
<dbReference type="CDD" id="cd01448">
    <property type="entry name" value="TST_Repeat_1"/>
    <property type="match status" value="1"/>
</dbReference>
<dbReference type="PANTHER" id="PTHR11364:SF27">
    <property type="entry name" value="SULFURTRANSFERASE"/>
    <property type="match status" value="1"/>
</dbReference>
<protein>
    <submittedName>
        <fullName evidence="4">Rhodanese-related sulfurtransferase</fullName>
    </submittedName>
</protein>
<dbReference type="Proteomes" id="UP000004690">
    <property type="component" value="Unassembled WGS sequence"/>
</dbReference>
<dbReference type="RefSeq" id="WP_008614425.1">
    <property type="nucleotide sequence ID" value="NZ_JH651379.1"/>
</dbReference>
<evidence type="ECO:0000256" key="2">
    <source>
        <dbReference type="ARBA" id="ARBA00022737"/>
    </source>
</evidence>
<dbReference type="InterPro" id="IPR001763">
    <property type="entry name" value="Rhodanese-like_dom"/>
</dbReference>
<dbReference type="EMBL" id="JH651379">
    <property type="protein sequence ID" value="EIJ40265.1"/>
    <property type="molecule type" value="Genomic_DNA"/>
</dbReference>
<dbReference type="OrthoDB" id="9770030at2"/>
<organism evidence="4 5">
    <name type="scientific">Galbibacter orientalis DSM 19592</name>
    <dbReference type="NCBI Taxonomy" id="926559"/>
    <lineage>
        <taxon>Bacteria</taxon>
        <taxon>Pseudomonadati</taxon>
        <taxon>Bacteroidota</taxon>
        <taxon>Flavobacteriia</taxon>
        <taxon>Flavobacteriales</taxon>
        <taxon>Flavobacteriaceae</taxon>
        <taxon>Galbibacter</taxon>
    </lineage>
</organism>
<evidence type="ECO:0000313" key="5">
    <source>
        <dbReference type="Proteomes" id="UP000004690"/>
    </source>
</evidence>
<dbReference type="PANTHER" id="PTHR11364">
    <property type="entry name" value="THIOSULFATE SULFERTANSFERASE"/>
    <property type="match status" value="1"/>
</dbReference>
<evidence type="ECO:0000259" key="3">
    <source>
        <dbReference type="PROSITE" id="PS50206"/>
    </source>
</evidence>
<proteinExistence type="predicted"/>
<dbReference type="SUPFAM" id="SSF52821">
    <property type="entry name" value="Rhodanese/Cell cycle control phosphatase"/>
    <property type="match status" value="2"/>
</dbReference>
<dbReference type="InterPro" id="IPR036873">
    <property type="entry name" value="Rhodanese-like_dom_sf"/>
</dbReference>
<dbReference type="STRING" id="926559.JoomaDRAFT_3320"/>
<accession>I3C9H2</accession>
<dbReference type="CDD" id="cd01449">
    <property type="entry name" value="TST_Repeat_2"/>
    <property type="match status" value="1"/>
</dbReference>
<dbReference type="PROSITE" id="PS50206">
    <property type="entry name" value="RHODANESE_3"/>
    <property type="match status" value="2"/>
</dbReference>